<organism evidence="1 2">
    <name type="scientific">Penicillium subrubescens</name>
    <dbReference type="NCBI Taxonomy" id="1316194"/>
    <lineage>
        <taxon>Eukaryota</taxon>
        <taxon>Fungi</taxon>
        <taxon>Dikarya</taxon>
        <taxon>Ascomycota</taxon>
        <taxon>Pezizomycotina</taxon>
        <taxon>Eurotiomycetes</taxon>
        <taxon>Eurotiomycetidae</taxon>
        <taxon>Eurotiales</taxon>
        <taxon>Aspergillaceae</taxon>
        <taxon>Penicillium</taxon>
    </lineage>
</organism>
<dbReference type="EMBL" id="MNBE01000647">
    <property type="protein sequence ID" value="OKP00470.1"/>
    <property type="molecule type" value="Genomic_DNA"/>
</dbReference>
<evidence type="ECO:0000313" key="1">
    <source>
        <dbReference type="EMBL" id="OKP00470.1"/>
    </source>
</evidence>
<dbReference type="Proteomes" id="UP000186955">
    <property type="component" value="Unassembled WGS sequence"/>
</dbReference>
<accession>A0A1Q5TJT0</accession>
<keyword evidence="2" id="KW-1185">Reference proteome</keyword>
<sequence>MPVGIKIMVLANVGSCNVPFRDAAEADLAFEACPLHLFSVCDAGSEQAETGLLLRVPPALRGMVFEGTRGRCLFAPQTSPGPNQGTLRK</sequence>
<comment type="caution">
    <text evidence="1">The sequence shown here is derived from an EMBL/GenBank/DDBJ whole genome shotgun (WGS) entry which is preliminary data.</text>
</comment>
<protein>
    <submittedName>
        <fullName evidence="1">Uncharacterized protein</fullName>
    </submittedName>
</protein>
<evidence type="ECO:0000313" key="2">
    <source>
        <dbReference type="Proteomes" id="UP000186955"/>
    </source>
</evidence>
<gene>
    <name evidence="1" type="ORF">PENSUB_7927</name>
</gene>
<proteinExistence type="predicted"/>
<dbReference type="AlphaFoldDB" id="A0A1Q5TJT0"/>
<name>A0A1Q5TJT0_9EURO</name>
<reference evidence="1 2" key="1">
    <citation type="submission" date="2016-10" db="EMBL/GenBank/DDBJ databases">
        <title>Genome sequence of the ascomycete fungus Penicillium subrubescens.</title>
        <authorList>
            <person name="De Vries R.P."/>
            <person name="Peng M."/>
            <person name="Dilokpimol A."/>
            <person name="Hilden K."/>
            <person name="Makela M.R."/>
            <person name="Grigoriev I."/>
            <person name="Riley R."/>
            <person name="Granchi Z."/>
        </authorList>
    </citation>
    <scope>NUCLEOTIDE SEQUENCE [LARGE SCALE GENOMIC DNA]</scope>
    <source>
        <strain evidence="1 2">CBS 132785</strain>
    </source>
</reference>